<dbReference type="STRING" id="1208321.D104_13015"/>
<dbReference type="EMBL" id="AYOZ01000034">
    <property type="protein sequence ID" value="ETI59361.1"/>
    <property type="molecule type" value="Genomic_DNA"/>
</dbReference>
<dbReference type="AlphaFoldDB" id="W1RQJ0"/>
<accession>W1RQJ0</accession>
<protein>
    <submittedName>
        <fullName evidence="1">Uncharacterized protein</fullName>
    </submittedName>
</protein>
<organism evidence="1 2">
    <name type="scientific">Marinomonas profundimaris</name>
    <dbReference type="NCBI Taxonomy" id="1208321"/>
    <lineage>
        <taxon>Bacteria</taxon>
        <taxon>Pseudomonadati</taxon>
        <taxon>Pseudomonadota</taxon>
        <taxon>Gammaproteobacteria</taxon>
        <taxon>Oceanospirillales</taxon>
        <taxon>Oceanospirillaceae</taxon>
        <taxon>Marinomonas</taxon>
    </lineage>
</organism>
<gene>
    <name evidence="1" type="ORF">D104_13015</name>
</gene>
<proteinExistence type="predicted"/>
<evidence type="ECO:0000313" key="1">
    <source>
        <dbReference type="EMBL" id="ETI59361.1"/>
    </source>
</evidence>
<evidence type="ECO:0000313" key="2">
    <source>
        <dbReference type="Proteomes" id="UP000018857"/>
    </source>
</evidence>
<keyword evidence="2" id="KW-1185">Reference proteome</keyword>
<name>W1RQJ0_9GAMM</name>
<sequence length="34" mass="4095">MKLANIYKNSISNKSLYRNLQQYKLAIITNREHQ</sequence>
<comment type="caution">
    <text evidence="1">The sequence shown here is derived from an EMBL/GenBank/DDBJ whole genome shotgun (WGS) entry which is preliminary data.</text>
</comment>
<dbReference type="Proteomes" id="UP000018857">
    <property type="component" value="Unassembled WGS sequence"/>
</dbReference>
<reference evidence="1 2" key="1">
    <citation type="journal article" date="2014" name="Genome Announc.">
        <title>Draft Genome Sequence of Marinomonas sp. Strain D104, a Polycyclic Aromatic Hydrocarbon-Degrading Bacterium from the Deep-Sea Sediment of the Arctic Ocean.</title>
        <authorList>
            <person name="Dong C."/>
            <person name="Bai X."/>
            <person name="Lai Q."/>
            <person name="Xie Y."/>
            <person name="Chen X."/>
            <person name="Shao Z."/>
        </authorList>
    </citation>
    <scope>NUCLEOTIDE SEQUENCE [LARGE SCALE GENOMIC DNA]</scope>
    <source>
        <strain evidence="1 2">D104</strain>
    </source>
</reference>